<organism evidence="1 2">
    <name type="scientific">Streptomyces finlayi</name>
    <dbReference type="NCBI Taxonomy" id="67296"/>
    <lineage>
        <taxon>Bacteria</taxon>
        <taxon>Bacillati</taxon>
        <taxon>Actinomycetota</taxon>
        <taxon>Actinomycetes</taxon>
        <taxon>Kitasatosporales</taxon>
        <taxon>Streptomycetaceae</taxon>
        <taxon>Streptomyces</taxon>
    </lineage>
</organism>
<reference evidence="2" key="1">
    <citation type="submission" date="2019-10" db="EMBL/GenBank/DDBJ databases">
        <title>Antimicrobial potential of Antarctic Bacteria.</title>
        <authorList>
            <person name="Benaud N."/>
            <person name="Edwards R.J."/>
            <person name="Ferrari B.C."/>
        </authorList>
    </citation>
    <scope>NUCLEOTIDE SEQUENCE [LARGE SCALE GENOMIC DNA]</scope>
    <source>
        <strain evidence="2">NBSH44</strain>
    </source>
</reference>
<evidence type="ECO:0000313" key="2">
    <source>
        <dbReference type="Proteomes" id="UP000515307"/>
    </source>
</evidence>
<dbReference type="AlphaFoldDB" id="A0A7G7BDW3"/>
<dbReference type="InterPro" id="IPR037883">
    <property type="entry name" value="Knr4/Smi1-like_sf"/>
</dbReference>
<dbReference type="KEGG" id="sfiy:F0344_01900"/>
<name>A0A7G7BDW3_9ACTN</name>
<dbReference type="Proteomes" id="UP000515307">
    <property type="component" value="Chromosome"/>
</dbReference>
<evidence type="ECO:0000313" key="1">
    <source>
        <dbReference type="EMBL" id="QNE73528.1"/>
    </source>
</evidence>
<keyword evidence="2" id="KW-1185">Reference proteome</keyword>
<accession>A0A7G7BDW3</accession>
<sequence length="201" mass="22496">MAALEALRQLMPPTAESDTSVDWTRMSESWRKEFPSDFRHFIAVYGAGAIENFLEVLKPEPRGAEPGPDAMLMETANAESAWAREPKSVELLDTTPALIAWGVDSSSDLLCWDASDDNPELWPVLVRSRGDDLWSRYDCGMVEFLVRVMRADFAHCPLSDVSLWGVDQAAFLNQREEQRLLKAGLDPWTGEPDPFAGMFGD</sequence>
<dbReference type="RefSeq" id="WP_185297096.1">
    <property type="nucleotide sequence ID" value="NZ_CP045702.1"/>
</dbReference>
<evidence type="ECO:0008006" key="3">
    <source>
        <dbReference type="Google" id="ProtNLM"/>
    </source>
</evidence>
<protein>
    <recommendedName>
        <fullName evidence="3">SMI1/KNR4 family protein</fullName>
    </recommendedName>
</protein>
<dbReference type="SUPFAM" id="SSF160631">
    <property type="entry name" value="SMI1/KNR4-like"/>
    <property type="match status" value="1"/>
</dbReference>
<gene>
    <name evidence="1" type="ORF">F0344_01900</name>
</gene>
<dbReference type="EMBL" id="CP045702">
    <property type="protein sequence ID" value="QNE73528.1"/>
    <property type="molecule type" value="Genomic_DNA"/>
</dbReference>
<proteinExistence type="predicted"/>